<keyword evidence="5 9" id="KW-0479">Metal-binding</keyword>
<proteinExistence type="predicted"/>
<evidence type="ECO:0000256" key="2">
    <source>
        <dbReference type="ARBA" id="ARBA00022448"/>
    </source>
</evidence>
<dbReference type="InterPro" id="IPR036909">
    <property type="entry name" value="Cyt_c-like_dom_sf"/>
</dbReference>
<dbReference type="GO" id="GO:0046872">
    <property type="term" value="F:metal ion binding"/>
    <property type="evidence" value="ECO:0007669"/>
    <property type="project" value="UniProtKB-KW"/>
</dbReference>
<evidence type="ECO:0000256" key="6">
    <source>
        <dbReference type="ARBA" id="ARBA00022982"/>
    </source>
</evidence>
<evidence type="ECO:0000256" key="5">
    <source>
        <dbReference type="ARBA" id="ARBA00022723"/>
    </source>
</evidence>
<dbReference type="InterPro" id="IPR025992">
    <property type="entry name" value="Haem-bd"/>
</dbReference>
<keyword evidence="4 9" id="KW-0349">Heme</keyword>
<dbReference type="PANTHER" id="PTHR30600">
    <property type="entry name" value="CYTOCHROME C PEROXIDASE-RELATED"/>
    <property type="match status" value="1"/>
</dbReference>
<organism evidence="11 12">
    <name type="scientific">Sediminitomix flava</name>
    <dbReference type="NCBI Taxonomy" id="379075"/>
    <lineage>
        <taxon>Bacteria</taxon>
        <taxon>Pseudomonadati</taxon>
        <taxon>Bacteroidota</taxon>
        <taxon>Cytophagia</taxon>
        <taxon>Cytophagales</taxon>
        <taxon>Flammeovirgaceae</taxon>
        <taxon>Sediminitomix</taxon>
    </lineage>
</organism>
<reference evidence="11 12" key="1">
    <citation type="submission" date="2018-03" db="EMBL/GenBank/DDBJ databases">
        <title>Genomic Encyclopedia of Archaeal and Bacterial Type Strains, Phase II (KMG-II): from individual species to whole genera.</title>
        <authorList>
            <person name="Goeker M."/>
        </authorList>
    </citation>
    <scope>NUCLEOTIDE SEQUENCE [LARGE SCALE GENOMIC DNA]</scope>
    <source>
        <strain evidence="11 12">DSM 28229</strain>
    </source>
</reference>
<dbReference type="AlphaFoldDB" id="A0A315Z630"/>
<dbReference type="FunFam" id="1.10.760.10:FF:000007">
    <property type="entry name" value="Cytochrome c peroxidase"/>
    <property type="match status" value="1"/>
</dbReference>
<dbReference type="Gene3D" id="1.10.760.10">
    <property type="entry name" value="Cytochrome c-like domain"/>
    <property type="match status" value="2"/>
</dbReference>
<accession>A0A315Z630</accession>
<keyword evidence="2" id="KW-0813">Transport</keyword>
<dbReference type="GO" id="GO:0009055">
    <property type="term" value="F:electron transfer activity"/>
    <property type="evidence" value="ECO:0007669"/>
    <property type="project" value="InterPro"/>
</dbReference>
<dbReference type="EMBL" id="QGDO01000006">
    <property type="protein sequence ID" value="PWJ39172.1"/>
    <property type="molecule type" value="Genomic_DNA"/>
</dbReference>
<feature type="domain" description="Cytochrome c" evidence="10">
    <location>
        <begin position="316"/>
        <end position="435"/>
    </location>
</feature>
<evidence type="ECO:0000313" key="11">
    <source>
        <dbReference type="EMBL" id="PWJ39172.1"/>
    </source>
</evidence>
<dbReference type="Pfam" id="PF00034">
    <property type="entry name" value="Cytochrom_C"/>
    <property type="match status" value="1"/>
</dbReference>
<evidence type="ECO:0000256" key="3">
    <source>
        <dbReference type="ARBA" id="ARBA00022559"/>
    </source>
</evidence>
<keyword evidence="8 9" id="KW-0408">Iron</keyword>
<evidence type="ECO:0000256" key="1">
    <source>
        <dbReference type="ARBA" id="ARBA00004196"/>
    </source>
</evidence>
<evidence type="ECO:0000256" key="8">
    <source>
        <dbReference type="ARBA" id="ARBA00023004"/>
    </source>
</evidence>
<name>A0A315Z630_SEDFL</name>
<keyword evidence="12" id="KW-1185">Reference proteome</keyword>
<dbReference type="InterPro" id="IPR004852">
    <property type="entry name" value="Di-haem_cyt_c_peroxidsae"/>
</dbReference>
<dbReference type="Pfam" id="PF14376">
    <property type="entry name" value="Haem_bd"/>
    <property type="match status" value="1"/>
</dbReference>
<evidence type="ECO:0000259" key="10">
    <source>
        <dbReference type="PROSITE" id="PS51007"/>
    </source>
</evidence>
<comment type="caution">
    <text evidence="11">The sequence shown here is derived from an EMBL/GenBank/DDBJ whole genome shotgun (WGS) entry which is preliminary data.</text>
</comment>
<dbReference type="SMART" id="SM01235">
    <property type="entry name" value="Haem_bd"/>
    <property type="match status" value="1"/>
</dbReference>
<keyword evidence="7" id="KW-0560">Oxidoreductase</keyword>
<comment type="subcellular location">
    <subcellularLocation>
        <location evidence="1">Cell envelope</location>
    </subcellularLocation>
</comment>
<dbReference type="PROSITE" id="PS51007">
    <property type="entry name" value="CYTC"/>
    <property type="match status" value="2"/>
</dbReference>
<dbReference type="Proteomes" id="UP000245535">
    <property type="component" value="Unassembled WGS sequence"/>
</dbReference>
<dbReference type="Pfam" id="PF03150">
    <property type="entry name" value="CCP_MauG"/>
    <property type="match status" value="1"/>
</dbReference>
<keyword evidence="6" id="KW-0249">Electron transport</keyword>
<feature type="domain" description="Cytochrome c" evidence="10">
    <location>
        <begin position="164"/>
        <end position="296"/>
    </location>
</feature>
<dbReference type="SUPFAM" id="SSF46626">
    <property type="entry name" value="Cytochrome c"/>
    <property type="match status" value="2"/>
</dbReference>
<dbReference type="GO" id="GO:0030313">
    <property type="term" value="C:cell envelope"/>
    <property type="evidence" value="ECO:0007669"/>
    <property type="project" value="UniProtKB-SubCell"/>
</dbReference>
<evidence type="ECO:0000256" key="4">
    <source>
        <dbReference type="ARBA" id="ARBA00022617"/>
    </source>
</evidence>
<keyword evidence="3 11" id="KW-0575">Peroxidase</keyword>
<protein>
    <submittedName>
        <fullName evidence="11">Cytochrome c peroxidase</fullName>
    </submittedName>
</protein>
<dbReference type="GO" id="GO:0004130">
    <property type="term" value="F:cytochrome-c peroxidase activity"/>
    <property type="evidence" value="ECO:0007669"/>
    <property type="project" value="TreeGrafter"/>
</dbReference>
<evidence type="ECO:0000256" key="7">
    <source>
        <dbReference type="ARBA" id="ARBA00023002"/>
    </source>
</evidence>
<evidence type="ECO:0000313" key="12">
    <source>
        <dbReference type="Proteomes" id="UP000245535"/>
    </source>
</evidence>
<dbReference type="InterPro" id="IPR051395">
    <property type="entry name" value="Cytochrome_c_Peroxidase/MauG"/>
</dbReference>
<dbReference type="GO" id="GO:0020037">
    <property type="term" value="F:heme binding"/>
    <property type="evidence" value="ECO:0007669"/>
    <property type="project" value="InterPro"/>
</dbReference>
<dbReference type="PANTHER" id="PTHR30600:SF7">
    <property type="entry name" value="CYTOCHROME C PEROXIDASE-RELATED"/>
    <property type="match status" value="1"/>
</dbReference>
<evidence type="ECO:0000256" key="9">
    <source>
        <dbReference type="PROSITE-ProRule" id="PRU00433"/>
    </source>
</evidence>
<dbReference type="InterPro" id="IPR009056">
    <property type="entry name" value="Cyt_c-like_dom"/>
</dbReference>
<sequence>MLSIPFIQAQFHSKNTEELQPSHELNQTVKKIITDNGCMSCHAEKVELPFYAEFPVVGDLVKKDVNQALKHANLSPVISALENDNAVSEVYLAKLEKMLEDNTMPPAQYQLMHWTNFISSDEKRSMQEWISQSRAAYYATGTASKEFANEPIQPILDSMEVDHGKVALGKALYHDTRLSGDNTVSCASCHDLGTGGVDKKKYSIGIRQQEGGINAPTVYNAAFNSHQFWDGRADDLQAQAGGPPMNPVEMDGQSWEKIIQKLEADRSFTKEFSKVYPEGYSEETITEAIAEFEKTLITPNSRFDQYLKGDKDALSADEIRGYELFKDNNCATCHVGQAMGGQSFEFMGLKEDYFADRGNETEADHGRIGVTKKETDQHRFKTPTLRNVAQTAPYYHDGSVETLKEATEKMLKYQVGKELPDEDVDKIVLFLHTLTGQYNGEYVK</sequence>
<dbReference type="FunFam" id="1.10.760.10:FF:000004">
    <property type="entry name" value="Cytochrome c peroxidase"/>
    <property type="match status" value="1"/>
</dbReference>
<gene>
    <name evidence="11" type="ORF">BC781_10673</name>
</gene>